<feature type="region of interest" description="Disordered" evidence="1">
    <location>
        <begin position="42"/>
        <end position="68"/>
    </location>
</feature>
<proteinExistence type="predicted"/>
<feature type="compositionally biased region" description="Basic and acidic residues" evidence="1">
    <location>
        <begin position="7"/>
        <end position="23"/>
    </location>
</feature>
<dbReference type="EMBL" id="JBCGBO010000024">
    <property type="protein sequence ID" value="KAK9182653.1"/>
    <property type="molecule type" value="Genomic_DNA"/>
</dbReference>
<evidence type="ECO:0000256" key="1">
    <source>
        <dbReference type="SAM" id="MobiDB-lite"/>
    </source>
</evidence>
<feature type="region of interest" description="Disordered" evidence="1">
    <location>
        <begin position="1"/>
        <end position="23"/>
    </location>
</feature>
<dbReference type="Proteomes" id="UP001428341">
    <property type="component" value="Unassembled WGS sequence"/>
</dbReference>
<accession>A0AAP0LT77</accession>
<dbReference type="AlphaFoldDB" id="A0AAP0LT77"/>
<name>A0AAP0LT77_9ROSI</name>
<organism evidence="2 3">
    <name type="scientific">Citrus x changshan-huyou</name>
    <dbReference type="NCBI Taxonomy" id="2935761"/>
    <lineage>
        <taxon>Eukaryota</taxon>
        <taxon>Viridiplantae</taxon>
        <taxon>Streptophyta</taxon>
        <taxon>Embryophyta</taxon>
        <taxon>Tracheophyta</taxon>
        <taxon>Spermatophyta</taxon>
        <taxon>Magnoliopsida</taxon>
        <taxon>eudicotyledons</taxon>
        <taxon>Gunneridae</taxon>
        <taxon>Pentapetalae</taxon>
        <taxon>rosids</taxon>
        <taxon>malvids</taxon>
        <taxon>Sapindales</taxon>
        <taxon>Rutaceae</taxon>
        <taxon>Aurantioideae</taxon>
        <taxon>Citrus</taxon>
    </lineage>
</organism>
<comment type="caution">
    <text evidence="2">The sequence shown here is derived from an EMBL/GenBank/DDBJ whole genome shotgun (WGS) entry which is preliminary data.</text>
</comment>
<reference evidence="2 3" key="1">
    <citation type="submission" date="2024-05" db="EMBL/GenBank/DDBJ databases">
        <title>Haplotype-resolved chromosome-level genome assembly of Huyou (Citrus changshanensis).</title>
        <authorList>
            <person name="Miao C."/>
            <person name="Chen W."/>
            <person name="Wu Y."/>
            <person name="Wang L."/>
            <person name="Zhao S."/>
            <person name="Grierson D."/>
            <person name="Xu C."/>
            <person name="Chen K."/>
        </authorList>
    </citation>
    <scope>NUCLEOTIDE SEQUENCE [LARGE SCALE GENOMIC DNA]</scope>
    <source>
        <strain evidence="2">01-14</strain>
        <tissue evidence="2">Leaf</tissue>
    </source>
</reference>
<keyword evidence="3" id="KW-1185">Reference proteome</keyword>
<gene>
    <name evidence="2" type="ORF">WN944_025799</name>
</gene>
<sequence>MDSEEAECSRDHETVKRQANECGHDREVKQEALFEVMKNDEGVSAEEAKTKRAVGTKGVNKNKFERHS</sequence>
<evidence type="ECO:0000313" key="3">
    <source>
        <dbReference type="Proteomes" id="UP001428341"/>
    </source>
</evidence>
<protein>
    <submittedName>
        <fullName evidence="2">Uncharacterized protein</fullName>
    </submittedName>
</protein>
<evidence type="ECO:0000313" key="2">
    <source>
        <dbReference type="EMBL" id="KAK9182653.1"/>
    </source>
</evidence>